<proteinExistence type="predicted"/>
<accession>A0A183LRV0</accession>
<protein>
    <submittedName>
        <fullName evidence="1">Uncharacterized protein</fullName>
    </submittedName>
</protein>
<keyword evidence="2" id="KW-1185">Reference proteome</keyword>
<dbReference type="Proteomes" id="UP000277204">
    <property type="component" value="Unassembled WGS sequence"/>
</dbReference>
<name>A0A183LRV0_9TREM</name>
<evidence type="ECO:0000313" key="2">
    <source>
        <dbReference type="Proteomes" id="UP000277204"/>
    </source>
</evidence>
<sequence>MYLTYNHDTLLRPNPVHTQVYADNSLRSCDAVHEDWHKFGQYLSCGRFHSFNSCVFRESKCFKCGEIGYIQSVCHTTVHSAATNAKICNCDPIKLGVSDDHLSLSATLKSGIESHSRPELGETQNHCETTVFNQLTQQMSHVIVPDMVYLNNSHVFDEVSYESEKNTSSESNHDRQSDAVLIDDNFSDDPLPSNYILNRFEENISEKPNPDVISYFIYPHNALASCGKLVQCKALVLNEFDFD</sequence>
<dbReference type="AlphaFoldDB" id="A0A183LRV0"/>
<organism evidence="1 2">
    <name type="scientific">Schistosoma margrebowiei</name>
    <dbReference type="NCBI Taxonomy" id="48269"/>
    <lineage>
        <taxon>Eukaryota</taxon>
        <taxon>Metazoa</taxon>
        <taxon>Spiralia</taxon>
        <taxon>Lophotrochozoa</taxon>
        <taxon>Platyhelminthes</taxon>
        <taxon>Trematoda</taxon>
        <taxon>Digenea</taxon>
        <taxon>Strigeidida</taxon>
        <taxon>Schistosomatoidea</taxon>
        <taxon>Schistosomatidae</taxon>
        <taxon>Schistosoma</taxon>
    </lineage>
</organism>
<dbReference type="EMBL" id="UZAI01002447">
    <property type="protein sequence ID" value="VDO71654.1"/>
    <property type="molecule type" value="Genomic_DNA"/>
</dbReference>
<evidence type="ECO:0000313" key="1">
    <source>
        <dbReference type="EMBL" id="VDO71654.1"/>
    </source>
</evidence>
<reference evidence="1 2" key="1">
    <citation type="submission" date="2018-11" db="EMBL/GenBank/DDBJ databases">
        <authorList>
            <consortium name="Pathogen Informatics"/>
        </authorList>
    </citation>
    <scope>NUCLEOTIDE SEQUENCE [LARGE SCALE GENOMIC DNA]</scope>
    <source>
        <strain evidence="1 2">Zambia</strain>
    </source>
</reference>
<gene>
    <name evidence="1" type="ORF">SMRZ_LOCUS6525</name>
</gene>